<sequence length="100" mass="10909">MVECKMTPGSSPVSDLILTEIQRVIEDRFGEVAEQAIIDASTDVDGEMHFTITVVMSRARRAREEGNYLFGLTALLRKALGSEYAGVFPVIRPVAADAHA</sequence>
<name>A0A165SW82_9RHOB</name>
<evidence type="ECO:0000313" key="2">
    <source>
        <dbReference type="Proteomes" id="UP000076128"/>
    </source>
</evidence>
<gene>
    <name evidence="1" type="ORF">AKL17_4599</name>
</gene>
<dbReference type="OrthoDB" id="7745420at2"/>
<dbReference type="AlphaFoldDB" id="A0A165SW82"/>
<protein>
    <submittedName>
        <fullName evidence="1">Uncharacterized protein</fullName>
    </submittedName>
</protein>
<proteinExistence type="predicted"/>
<accession>A0A165SW82</accession>
<evidence type="ECO:0000313" key="1">
    <source>
        <dbReference type="EMBL" id="AMY71809.1"/>
    </source>
</evidence>
<keyword evidence="2" id="KW-1185">Reference proteome</keyword>
<dbReference type="Proteomes" id="UP000076128">
    <property type="component" value="Chromosome"/>
</dbReference>
<organism evidence="1 2">
    <name type="scientific">Frigidibacter mobilis</name>
    <dbReference type="NCBI Taxonomy" id="1335048"/>
    <lineage>
        <taxon>Bacteria</taxon>
        <taxon>Pseudomonadati</taxon>
        <taxon>Pseudomonadota</taxon>
        <taxon>Alphaproteobacteria</taxon>
        <taxon>Rhodobacterales</taxon>
        <taxon>Paracoccaceae</taxon>
        <taxon>Frigidibacter</taxon>
    </lineage>
</organism>
<reference evidence="1 2" key="1">
    <citation type="submission" date="2015-09" db="EMBL/GenBank/DDBJ databases">
        <title>Complete genome sequence of Defluviimonas alba cai42t isolated from an oilfield in Xinjiang.</title>
        <authorList>
            <person name="Geng S."/>
            <person name="Pan X."/>
            <person name="Wu X."/>
        </authorList>
    </citation>
    <scope>NUCLEOTIDE SEQUENCE [LARGE SCALE GENOMIC DNA]</scope>
    <source>
        <strain evidence="2">cai42</strain>
    </source>
</reference>
<dbReference type="EMBL" id="CP012661">
    <property type="protein sequence ID" value="AMY71809.1"/>
    <property type="molecule type" value="Genomic_DNA"/>
</dbReference>
<dbReference type="KEGG" id="daa:AKL17_4599"/>